<sequence length="550" mass="60763">MATPHPGLRKKILSSSSISQSPAPSWTDDLPVCHLSGIGYSTNQIYRQDGAREEEHEFEDRFFHFRTNEFECYLYGVFDGHDGMHVADFARLRLPAELLLGQLLDIREDEAFRKILHHAFHTVERSYFESIDELLAERTNLKLQLPEELNDYELYQQYPTEVDKLQALDSQIIGGASANVALIVSGKLFVANVGDSRTVLCIREPDGSLSVKQLSIDHTVHNDDEVLRLQQLGLDITQINGNQLGSSNTTRQIGDHSLKGGYKEHATLSLAKSEPVIAEPEVIGGIQLNSMTGFLAMFTGGLHKSLEDSTATVQANVDIAKMIAAEFSVQSTLSGVAQGVVDKVVRIHHDTYLERGPRASQCQKREDITLLVRNFNFPLGTNVTSPTSQFNPVTVPYNPKAASGQRPMLIIPPRPGFTSPPSPQPSRLLQPEQILPISPTMVPLSINVTETMSPTSSHTSTVESPTSSSVSTPCSNLNDTDPNSNQDSRYNTSDSDTQHGGEELLLFQRLQVASPRPTEPDEEGYIEPYVDFTEFNEAFNAAIMDTQLSQ</sequence>
<feature type="compositionally biased region" description="Low complexity" evidence="14">
    <location>
        <begin position="453"/>
        <end position="475"/>
    </location>
</feature>
<evidence type="ECO:0000256" key="14">
    <source>
        <dbReference type="SAM" id="MobiDB-lite"/>
    </source>
</evidence>
<dbReference type="RefSeq" id="XP_022095510.1">
    <property type="nucleotide sequence ID" value="XM_022239818.1"/>
</dbReference>
<keyword evidence="16" id="KW-1185">Reference proteome</keyword>
<organism evidence="16 17">
    <name type="scientific">Acanthaster planci</name>
    <name type="common">Crown-of-thorns starfish</name>
    <dbReference type="NCBI Taxonomy" id="133434"/>
    <lineage>
        <taxon>Eukaryota</taxon>
        <taxon>Metazoa</taxon>
        <taxon>Echinodermata</taxon>
        <taxon>Eleutherozoa</taxon>
        <taxon>Asterozoa</taxon>
        <taxon>Asteroidea</taxon>
        <taxon>Valvatacea</taxon>
        <taxon>Valvatida</taxon>
        <taxon>Acanthasteridae</taxon>
        <taxon>Acanthaster</taxon>
    </lineage>
</organism>
<evidence type="ECO:0000256" key="5">
    <source>
        <dbReference type="ARBA" id="ARBA00022824"/>
    </source>
</evidence>
<gene>
    <name evidence="17" type="primary">LOC110981847</name>
</gene>
<dbReference type="InterPro" id="IPR015655">
    <property type="entry name" value="PP2C"/>
</dbReference>
<feature type="domain" description="PPM-type phosphatase" evidence="15">
    <location>
        <begin position="37"/>
        <end position="375"/>
    </location>
</feature>
<keyword evidence="4" id="KW-0597">Phosphoprotein</keyword>
<evidence type="ECO:0000256" key="11">
    <source>
        <dbReference type="ARBA" id="ARBA00074232"/>
    </source>
</evidence>
<evidence type="ECO:0000256" key="7">
    <source>
        <dbReference type="ARBA" id="ARBA00023136"/>
    </source>
</evidence>
<comment type="subunit">
    <text evidence="10">Interacts with XIAP and BIRC7. Interacts with TRAF6 and MAP3K7; during IL-1 signaling. Identified in the TRIKA2 complex composed of MAP3K7, TAB1 and TAB2. Interacts with TRAF6 and MAPK14; these interactions allow MAPK14 autophosphorylation. Interacts with STING1; interaction takes place following cGAMP activation and promotes TAB1 recruitment to the endoplasmic reticulum, triggering MAP3K7/TAK1 activation and STING1 phosphorylation.</text>
</comment>
<dbReference type="FunFam" id="3.60.40.10:FF:000014">
    <property type="entry name" value="TGF-beta-activated kinase 1 and MAP3K7-binding protein 1-like"/>
    <property type="match status" value="1"/>
</dbReference>
<evidence type="ECO:0000256" key="10">
    <source>
        <dbReference type="ARBA" id="ARBA00062935"/>
    </source>
</evidence>
<keyword evidence="7" id="KW-0472">Membrane</keyword>
<dbReference type="Pfam" id="PF00481">
    <property type="entry name" value="PP2C"/>
    <property type="match status" value="1"/>
</dbReference>
<evidence type="ECO:0000256" key="8">
    <source>
        <dbReference type="ARBA" id="ARBA00023180"/>
    </source>
</evidence>
<dbReference type="PANTHER" id="PTHR13832:SF533">
    <property type="entry name" value="TGF-BETA-ACTIVATED KINASE 1 AND MAP3K7-BINDING PROTEIN 1"/>
    <property type="match status" value="1"/>
</dbReference>
<evidence type="ECO:0000313" key="17">
    <source>
        <dbReference type="RefSeq" id="XP_022095510.1"/>
    </source>
</evidence>
<dbReference type="CDD" id="cd00143">
    <property type="entry name" value="PP2Cc"/>
    <property type="match status" value="1"/>
</dbReference>
<feature type="compositionally biased region" description="Low complexity" evidence="14">
    <location>
        <begin position="14"/>
        <end position="25"/>
    </location>
</feature>
<evidence type="ECO:0000256" key="3">
    <source>
        <dbReference type="ARBA" id="ARBA00022490"/>
    </source>
</evidence>
<feature type="region of interest" description="Disordered" evidence="14">
    <location>
        <begin position="451"/>
        <end position="498"/>
    </location>
</feature>
<dbReference type="GeneID" id="110981847"/>
<comment type="function">
    <text evidence="9">Key adapter protein that plays an essential role in JNK and NF-kappa-B activation and proinflammatory cytokines production in response to stimulation with TLRs and cytokines. Mechanistically, associates with the catalytic domain of MAP3K7/TAK1 to trigger MAP3K7/TAK1 autophosphorylation leading to its full activation. Similarly, associates with MAPK14 and triggers its autophosphorylation and subsequent activation. In turn, MAPK14 phosphorylates TAB1 and inhibits MAP3K7/TAK1 activation in a feedback control mechanism. Also plays a role in recruiting MAPK14 to the TAK1 complex for the phosphorylation of the TAB2 and TAB3 regulatory subunits.</text>
</comment>
<dbReference type="OMA" id="HPFEDRS"/>
<comment type="subcellular location">
    <subcellularLocation>
        <location evidence="2">Cytoplasm</location>
        <location evidence="2">Cytosol</location>
    </subcellularLocation>
    <subcellularLocation>
        <location evidence="1">Endoplasmic reticulum membrane</location>
        <topology evidence="1">Peripheral membrane protein</topology>
        <orientation evidence="1">Cytoplasmic side</orientation>
    </subcellularLocation>
</comment>
<evidence type="ECO:0000256" key="9">
    <source>
        <dbReference type="ARBA" id="ARBA00057862"/>
    </source>
</evidence>
<dbReference type="OrthoDB" id="10049211at2759"/>
<dbReference type="SUPFAM" id="SSF81606">
    <property type="entry name" value="PP2C-like"/>
    <property type="match status" value="1"/>
</dbReference>
<dbReference type="KEGG" id="aplc:110981847"/>
<evidence type="ECO:0000256" key="1">
    <source>
        <dbReference type="ARBA" id="ARBA00004397"/>
    </source>
</evidence>
<proteinExistence type="predicted"/>
<dbReference type="AlphaFoldDB" id="A0A8B7YSR7"/>
<feature type="region of interest" description="Disordered" evidence="14">
    <location>
        <begin position="1"/>
        <end position="26"/>
    </location>
</feature>
<feature type="compositionally biased region" description="Polar residues" evidence="14">
    <location>
        <begin position="476"/>
        <end position="495"/>
    </location>
</feature>
<evidence type="ECO:0000313" key="16">
    <source>
        <dbReference type="Proteomes" id="UP000694845"/>
    </source>
</evidence>
<evidence type="ECO:0000259" key="15">
    <source>
        <dbReference type="PROSITE" id="PS51746"/>
    </source>
</evidence>
<keyword evidence="3" id="KW-0963">Cytoplasm</keyword>
<name>A0A8B7YSR7_ACAPL</name>
<dbReference type="GO" id="GO:1902533">
    <property type="term" value="P:positive regulation of intracellular signal transduction"/>
    <property type="evidence" value="ECO:0007669"/>
    <property type="project" value="UniProtKB-ARBA"/>
</dbReference>
<evidence type="ECO:0000256" key="2">
    <source>
        <dbReference type="ARBA" id="ARBA00004514"/>
    </source>
</evidence>
<feature type="compositionally biased region" description="Pro residues" evidence="14">
    <location>
        <begin position="410"/>
        <end position="424"/>
    </location>
</feature>
<dbReference type="Proteomes" id="UP000694845">
    <property type="component" value="Unplaced"/>
</dbReference>
<dbReference type="GO" id="GO:0008047">
    <property type="term" value="F:enzyme activator activity"/>
    <property type="evidence" value="ECO:0007669"/>
    <property type="project" value="UniProtKB-ARBA"/>
</dbReference>
<accession>A0A8B7YSR7</accession>
<dbReference type="SMART" id="SM00332">
    <property type="entry name" value="PP2Cc"/>
    <property type="match status" value="1"/>
</dbReference>
<dbReference type="InterPro" id="IPR001932">
    <property type="entry name" value="PPM-type_phosphatase-like_dom"/>
</dbReference>
<evidence type="ECO:0000256" key="12">
    <source>
        <dbReference type="ARBA" id="ARBA00080486"/>
    </source>
</evidence>
<dbReference type="CTD" id="10454"/>
<dbReference type="GO" id="GO:0004722">
    <property type="term" value="F:protein serine/threonine phosphatase activity"/>
    <property type="evidence" value="ECO:0007669"/>
    <property type="project" value="InterPro"/>
</dbReference>
<dbReference type="GO" id="GO:0007165">
    <property type="term" value="P:signal transduction"/>
    <property type="evidence" value="ECO:0007669"/>
    <property type="project" value="UniProtKB-ARBA"/>
</dbReference>
<protein>
    <recommendedName>
        <fullName evidence="11">TGF-beta-activated kinase 1 and MAP3K7-binding protein 1</fullName>
    </recommendedName>
    <alternativeName>
        <fullName evidence="12">Mitogen-activated protein kinase kinase kinase 7-interacting protein 1</fullName>
    </alternativeName>
    <alternativeName>
        <fullName evidence="13">TGF-beta-activated kinase 1-binding protein 1</fullName>
    </alternativeName>
</protein>
<reference evidence="17" key="1">
    <citation type="submission" date="2025-08" db="UniProtKB">
        <authorList>
            <consortium name="RefSeq"/>
        </authorList>
    </citation>
    <scope>IDENTIFICATION</scope>
</reference>
<dbReference type="PANTHER" id="PTHR13832">
    <property type="entry name" value="PROTEIN PHOSPHATASE 2C"/>
    <property type="match status" value="1"/>
</dbReference>
<dbReference type="GO" id="GO:0005789">
    <property type="term" value="C:endoplasmic reticulum membrane"/>
    <property type="evidence" value="ECO:0007669"/>
    <property type="project" value="UniProtKB-SubCell"/>
</dbReference>
<keyword evidence="6" id="KW-0832">Ubl conjugation</keyword>
<dbReference type="InterPro" id="IPR036457">
    <property type="entry name" value="PPM-type-like_dom_sf"/>
</dbReference>
<feature type="region of interest" description="Disordered" evidence="14">
    <location>
        <begin position="401"/>
        <end position="428"/>
    </location>
</feature>
<dbReference type="PROSITE" id="PS51746">
    <property type="entry name" value="PPM_2"/>
    <property type="match status" value="1"/>
</dbReference>
<keyword evidence="8" id="KW-0325">Glycoprotein</keyword>
<keyword evidence="5" id="KW-0256">Endoplasmic reticulum</keyword>
<evidence type="ECO:0000256" key="4">
    <source>
        <dbReference type="ARBA" id="ARBA00022553"/>
    </source>
</evidence>
<evidence type="ECO:0000256" key="13">
    <source>
        <dbReference type="ARBA" id="ARBA00080658"/>
    </source>
</evidence>
<evidence type="ECO:0000256" key="6">
    <source>
        <dbReference type="ARBA" id="ARBA00022843"/>
    </source>
</evidence>
<dbReference type="Gene3D" id="3.60.40.10">
    <property type="entry name" value="PPM-type phosphatase domain"/>
    <property type="match status" value="1"/>
</dbReference>
<dbReference type="GO" id="GO:0005829">
    <property type="term" value="C:cytosol"/>
    <property type="evidence" value="ECO:0007669"/>
    <property type="project" value="UniProtKB-SubCell"/>
</dbReference>